<keyword evidence="3" id="KW-0862">Zinc</keyword>
<dbReference type="PANTHER" id="PTHR46364">
    <property type="entry name" value="OS08G0421900 PROTEIN"/>
    <property type="match status" value="1"/>
</dbReference>
<dbReference type="GO" id="GO:0008270">
    <property type="term" value="F:zinc ion binding"/>
    <property type="evidence" value="ECO:0007669"/>
    <property type="project" value="UniProtKB-KW"/>
</dbReference>
<sequence>MSASLEPKISRTSSLDDKQDNVLQQSKIENLIQKKDNNNLYKLLKKNKKSRTSYKKLKYDGIIYKIGQNLCIKADRRVDYVAKLIKIVKLVDNNDEIYPLIKVQWYYRKFELGDLPMNYMDYISENEVFKTNEYDYIEIESIVSLASILTYQEFDKLETMNDTTYFMRAAYINRTFQPPIEEWATTCICQKPPNPDLKYIQCEACQGWCHLKCVDLTKEKAKKLLNFVCPKCQQ</sequence>
<evidence type="ECO:0000256" key="2">
    <source>
        <dbReference type="ARBA" id="ARBA00022771"/>
    </source>
</evidence>
<keyword evidence="8" id="KW-1185">Reference proteome</keyword>
<dbReference type="InterPro" id="IPR001025">
    <property type="entry name" value="BAH_dom"/>
</dbReference>
<proteinExistence type="predicted"/>
<evidence type="ECO:0000256" key="1">
    <source>
        <dbReference type="ARBA" id="ARBA00022723"/>
    </source>
</evidence>
<organism evidence="7 8">
    <name type="scientific">Paramecium primaurelia</name>
    <dbReference type="NCBI Taxonomy" id="5886"/>
    <lineage>
        <taxon>Eukaryota</taxon>
        <taxon>Sar</taxon>
        <taxon>Alveolata</taxon>
        <taxon>Ciliophora</taxon>
        <taxon>Intramacronucleata</taxon>
        <taxon>Oligohymenophorea</taxon>
        <taxon>Peniculida</taxon>
        <taxon>Parameciidae</taxon>
        <taxon>Paramecium</taxon>
    </lineage>
</organism>
<dbReference type="Proteomes" id="UP000688137">
    <property type="component" value="Unassembled WGS sequence"/>
</dbReference>
<evidence type="ECO:0000259" key="6">
    <source>
        <dbReference type="PROSITE" id="PS51038"/>
    </source>
</evidence>
<evidence type="ECO:0000259" key="5">
    <source>
        <dbReference type="PROSITE" id="PS50016"/>
    </source>
</evidence>
<dbReference type="GO" id="GO:0003682">
    <property type="term" value="F:chromatin binding"/>
    <property type="evidence" value="ECO:0007669"/>
    <property type="project" value="InterPro"/>
</dbReference>
<gene>
    <name evidence="7" type="ORF">PPRIM_AZ9-3.1.T0760230</name>
</gene>
<feature type="domain" description="BAH" evidence="6">
    <location>
        <begin position="62"/>
        <end position="182"/>
    </location>
</feature>
<reference evidence="7" key="1">
    <citation type="submission" date="2021-01" db="EMBL/GenBank/DDBJ databases">
        <authorList>
            <consortium name="Genoscope - CEA"/>
            <person name="William W."/>
        </authorList>
    </citation>
    <scope>NUCLEOTIDE SEQUENCE</scope>
</reference>
<evidence type="ECO:0000256" key="4">
    <source>
        <dbReference type="PROSITE-ProRule" id="PRU00146"/>
    </source>
</evidence>
<dbReference type="InterPro" id="IPR001965">
    <property type="entry name" value="Znf_PHD"/>
</dbReference>
<dbReference type="PROSITE" id="PS51038">
    <property type="entry name" value="BAH"/>
    <property type="match status" value="1"/>
</dbReference>
<dbReference type="Pfam" id="PF00628">
    <property type="entry name" value="PHD"/>
    <property type="match status" value="1"/>
</dbReference>
<evidence type="ECO:0000313" key="7">
    <source>
        <dbReference type="EMBL" id="CAD8086477.1"/>
    </source>
</evidence>
<dbReference type="SMART" id="SM00249">
    <property type="entry name" value="PHD"/>
    <property type="match status" value="1"/>
</dbReference>
<dbReference type="OMA" id="GWCHLKC"/>
<accession>A0A8S1MZX9</accession>
<name>A0A8S1MZX9_PARPR</name>
<dbReference type="InterPro" id="IPR019787">
    <property type="entry name" value="Znf_PHD-finger"/>
</dbReference>
<dbReference type="EMBL" id="CAJJDM010000079">
    <property type="protein sequence ID" value="CAD8086477.1"/>
    <property type="molecule type" value="Genomic_DNA"/>
</dbReference>
<feature type="domain" description="PHD-type" evidence="5">
    <location>
        <begin position="184"/>
        <end position="234"/>
    </location>
</feature>
<dbReference type="PROSITE" id="PS50016">
    <property type="entry name" value="ZF_PHD_2"/>
    <property type="match status" value="1"/>
</dbReference>
<comment type="caution">
    <text evidence="7">The sequence shown here is derived from an EMBL/GenBank/DDBJ whole genome shotgun (WGS) entry which is preliminary data.</text>
</comment>
<evidence type="ECO:0000313" key="8">
    <source>
        <dbReference type="Proteomes" id="UP000688137"/>
    </source>
</evidence>
<keyword evidence="1" id="KW-0479">Metal-binding</keyword>
<dbReference type="AlphaFoldDB" id="A0A8S1MZX9"/>
<keyword evidence="2 4" id="KW-0863">Zinc-finger</keyword>
<protein>
    <submittedName>
        <fullName evidence="7">Uncharacterized protein</fullName>
    </submittedName>
</protein>
<evidence type="ECO:0000256" key="3">
    <source>
        <dbReference type="ARBA" id="ARBA00022833"/>
    </source>
</evidence>